<dbReference type="SUPFAM" id="SSF56235">
    <property type="entry name" value="N-terminal nucleophile aminohydrolases (Ntn hydrolases)"/>
    <property type="match status" value="2"/>
</dbReference>
<feature type="transmembrane region" description="Helical" evidence="5">
    <location>
        <begin position="155"/>
        <end position="176"/>
    </location>
</feature>
<feature type="binding site" evidence="3">
    <location>
        <position position="629"/>
    </location>
    <ligand>
        <name>L-glutamate</name>
        <dbReference type="ChEBI" id="CHEBI:29985"/>
    </ligand>
</feature>
<organism evidence="6 7">
    <name type="scientific">Galdieria partita</name>
    <dbReference type="NCBI Taxonomy" id="83374"/>
    <lineage>
        <taxon>Eukaryota</taxon>
        <taxon>Rhodophyta</taxon>
        <taxon>Bangiophyceae</taxon>
        <taxon>Galdieriales</taxon>
        <taxon>Galdieriaceae</taxon>
        <taxon>Galdieria</taxon>
    </lineage>
</organism>
<dbReference type="InterPro" id="IPR000101">
    <property type="entry name" value="GGT_peptidase"/>
</dbReference>
<dbReference type="Proteomes" id="UP001061958">
    <property type="component" value="Unassembled WGS sequence"/>
</dbReference>
<evidence type="ECO:0000256" key="4">
    <source>
        <dbReference type="SAM" id="MobiDB-lite"/>
    </source>
</evidence>
<dbReference type="FunFam" id="1.10.246.130:FF:000001">
    <property type="entry name" value="Gamma-glutamyltransferase 5 isoform 1"/>
    <property type="match status" value="1"/>
</dbReference>
<dbReference type="GO" id="GO:0006751">
    <property type="term" value="P:glutathione catabolic process"/>
    <property type="evidence" value="ECO:0007669"/>
    <property type="project" value="InterPro"/>
</dbReference>
<evidence type="ECO:0000313" key="6">
    <source>
        <dbReference type="EMBL" id="GJQ08839.1"/>
    </source>
</evidence>
<evidence type="ECO:0000256" key="5">
    <source>
        <dbReference type="SAM" id="Phobius"/>
    </source>
</evidence>
<evidence type="ECO:0000256" key="2">
    <source>
        <dbReference type="PIRSR" id="PIRSR600101-1"/>
    </source>
</evidence>
<protein>
    <recommendedName>
        <fullName evidence="8">Gamma-glutamyltransferase</fullName>
    </recommendedName>
</protein>
<evidence type="ECO:0008006" key="8">
    <source>
        <dbReference type="Google" id="ProtNLM"/>
    </source>
</evidence>
<reference evidence="6" key="2">
    <citation type="submission" date="2022-01" db="EMBL/GenBank/DDBJ databases">
        <authorList>
            <person name="Hirooka S."/>
            <person name="Miyagishima S.Y."/>
        </authorList>
    </citation>
    <scope>NUCLEOTIDE SEQUENCE</scope>
    <source>
        <strain evidence="6">NBRC 102759</strain>
    </source>
</reference>
<dbReference type="PRINTS" id="PR01210">
    <property type="entry name" value="GGTRANSPTASE"/>
</dbReference>
<dbReference type="PROSITE" id="PS00462">
    <property type="entry name" value="G_GLU_TRANSPEPTIDASE"/>
    <property type="match status" value="1"/>
</dbReference>
<feature type="region of interest" description="Disordered" evidence="4">
    <location>
        <begin position="1"/>
        <end position="47"/>
    </location>
</feature>
<accession>A0A9C7PRE8</accession>
<dbReference type="EMBL" id="BQMJ01000004">
    <property type="protein sequence ID" value="GJQ08839.1"/>
    <property type="molecule type" value="Genomic_DNA"/>
</dbReference>
<dbReference type="PANTHER" id="PTHR11686:SF9">
    <property type="entry name" value="RE13973P"/>
    <property type="match status" value="1"/>
</dbReference>
<dbReference type="FunFam" id="3.60.20.40:FF:000001">
    <property type="entry name" value="Gamma-glutamyltranspeptidase 1"/>
    <property type="match status" value="1"/>
</dbReference>
<keyword evidence="5" id="KW-0472">Membrane</keyword>
<keyword evidence="7" id="KW-1185">Reference proteome</keyword>
<evidence type="ECO:0000256" key="3">
    <source>
        <dbReference type="PIRSR" id="PIRSR600101-2"/>
    </source>
</evidence>
<dbReference type="GO" id="GO:0036374">
    <property type="term" value="F:glutathione hydrolase activity"/>
    <property type="evidence" value="ECO:0007669"/>
    <property type="project" value="InterPro"/>
</dbReference>
<dbReference type="GO" id="GO:0005886">
    <property type="term" value="C:plasma membrane"/>
    <property type="evidence" value="ECO:0007669"/>
    <property type="project" value="TreeGrafter"/>
</dbReference>
<feature type="binding site" evidence="3">
    <location>
        <position position="679"/>
    </location>
    <ligand>
        <name>L-glutamate</name>
        <dbReference type="ChEBI" id="CHEBI:29985"/>
    </ligand>
</feature>
<proteinExistence type="inferred from homology"/>
<reference evidence="6" key="1">
    <citation type="journal article" date="2022" name="Proc. Natl. Acad. Sci. U.S.A.">
        <title>Life cycle and functional genomics of the unicellular red alga Galdieria for elucidating algal and plant evolution and industrial use.</title>
        <authorList>
            <person name="Hirooka S."/>
            <person name="Itabashi T."/>
            <person name="Ichinose T.M."/>
            <person name="Onuma R."/>
            <person name="Fujiwara T."/>
            <person name="Yamashita S."/>
            <person name="Jong L.W."/>
            <person name="Tomita R."/>
            <person name="Iwane A.H."/>
            <person name="Miyagishima S.Y."/>
        </authorList>
    </citation>
    <scope>NUCLEOTIDE SEQUENCE</scope>
    <source>
        <strain evidence="6">NBRC 102759</strain>
    </source>
</reference>
<dbReference type="OrthoDB" id="1081007at2759"/>
<dbReference type="Gene3D" id="1.10.246.130">
    <property type="match status" value="1"/>
</dbReference>
<feature type="binding site" evidence="3">
    <location>
        <begin position="605"/>
        <end position="607"/>
    </location>
    <ligand>
        <name>L-glutamate</name>
        <dbReference type="ChEBI" id="CHEBI:29985"/>
    </ligand>
</feature>
<dbReference type="InterPro" id="IPR029055">
    <property type="entry name" value="Ntn_hydrolases_N"/>
</dbReference>
<feature type="binding site" evidence="3">
    <location>
        <position position="271"/>
    </location>
    <ligand>
        <name>L-glutamate</name>
        <dbReference type="ChEBI" id="CHEBI:29985"/>
    </ligand>
</feature>
<sequence>MSSYAKVPNESDDNLLPDMLGSSQENGEDWSVETPQEASYSPVHHEETQSIRLEDIYVNNWHADDFDEVQPASSEKSVYKNNQRSGFSLRLGNLNQTETEVDLEPGRSEWGPVAWQPESLSTGKRLMYRVSSLAKKLLGVGNGDIWFEDRETSRYCGMISLLLLLAFVVLGLPVVLHKLSPEAPEFPGVAQETATTAVLVSGMRGSVAADNPECSKIGIRVLRDMAGNAVDSAIATTLCQGVLNPFASTIGGGCFILIRLANGTEDFLDGREVAPSAATKEMFFDSNTSVIGGKAVAVPGELRALELAHKLYGKVPWKSLVGLSVELASSSKVGPLLARRLKEYKDIIFESPSLRELFTKAVFVKTSESSSRFLSENEDYTVENIHRRSEGTVGENFNASNYEGQDEEFDLLEENDNWSQVALSKTLELIAERGADALYQDLAESLSQDVIRAGGILTASDLRNYQVIRRTPIHFKYNGLDLISVPPPSSGGPTLGLILNILQLARMNTLGRNGRSYHFLTEALKFAFGERMLLGDPAFVNGTDEQVARMLNESLANDLFSRIVEQKTFPPSHYVTSQRTINEDHGTTHLSVVDEEGNAVAITSTVNLPFGARFVSSSTGILLNNEMDDFSTGNRENAFGLAPAEANEVEPGKRPLSSMSPLIVLKNGTLYMVLGGSGGPRIITSVAQVFLNIATFGDDPAKAIAAPRLHHQLFPNTVFMESLNGSSCELTDTFSSSLSNKPDWSYWSEVCQELKNAGHNITAPSEAGVVQVVVVARDMNGENRRLLAASDPRKLGRAAAY</sequence>
<gene>
    <name evidence="6" type="ORF">GpartN1_g630.t1</name>
</gene>
<comment type="similarity">
    <text evidence="1">Belongs to the gamma-glutamyltransferase family.</text>
</comment>
<dbReference type="AlphaFoldDB" id="A0A9C7PRE8"/>
<comment type="caution">
    <text evidence="6">The sequence shown here is derived from an EMBL/GenBank/DDBJ whole genome shotgun (WGS) entry which is preliminary data.</text>
</comment>
<name>A0A9C7PRE8_9RHOD</name>
<dbReference type="InterPro" id="IPR043138">
    <property type="entry name" value="GGT_lsub"/>
</dbReference>
<dbReference type="InterPro" id="IPR043137">
    <property type="entry name" value="GGT_ssub_C"/>
</dbReference>
<dbReference type="PANTHER" id="PTHR11686">
    <property type="entry name" value="GAMMA GLUTAMYL TRANSPEPTIDASE"/>
    <property type="match status" value="1"/>
</dbReference>
<feature type="binding site" evidence="3">
    <location>
        <begin position="657"/>
        <end position="658"/>
    </location>
    <ligand>
        <name>L-glutamate</name>
        <dbReference type="ChEBI" id="CHEBI:29985"/>
    </ligand>
</feature>
<feature type="active site" description="Nucleophile" evidence="2">
    <location>
        <position position="587"/>
    </location>
</feature>
<dbReference type="InterPro" id="IPR055262">
    <property type="entry name" value="GGT_CS"/>
</dbReference>
<keyword evidence="5" id="KW-1133">Transmembrane helix</keyword>
<dbReference type="Pfam" id="PF01019">
    <property type="entry name" value="G_glu_transpept"/>
    <property type="match status" value="2"/>
</dbReference>
<dbReference type="Gene3D" id="3.60.20.40">
    <property type="match status" value="1"/>
</dbReference>
<keyword evidence="5" id="KW-0812">Transmembrane</keyword>
<evidence type="ECO:0000256" key="1">
    <source>
        <dbReference type="ARBA" id="ARBA00009381"/>
    </source>
</evidence>
<evidence type="ECO:0000313" key="7">
    <source>
        <dbReference type="Proteomes" id="UP001061958"/>
    </source>
</evidence>